<name>A0A085NJI9_9BILA</name>
<reference evidence="2 3" key="1">
    <citation type="journal article" date="2014" name="Nat. Genet.">
        <title>Genome and transcriptome of the porcine whipworm Trichuris suis.</title>
        <authorList>
            <person name="Jex A.R."/>
            <person name="Nejsum P."/>
            <person name="Schwarz E.M."/>
            <person name="Hu L."/>
            <person name="Young N.D."/>
            <person name="Hall R.S."/>
            <person name="Korhonen P.K."/>
            <person name="Liao S."/>
            <person name="Thamsborg S."/>
            <person name="Xia J."/>
            <person name="Xu P."/>
            <person name="Wang S."/>
            <person name="Scheerlinck J.P."/>
            <person name="Hofmann A."/>
            <person name="Sternberg P.W."/>
            <person name="Wang J."/>
            <person name="Gasser R.B."/>
        </authorList>
    </citation>
    <scope>NUCLEOTIDE SEQUENCE [LARGE SCALE GENOMIC DNA]</scope>
    <source>
        <strain evidence="2">DCEP-RM93F</strain>
        <strain evidence="1">DCEP-RM93M</strain>
    </source>
</reference>
<gene>
    <name evidence="1" type="ORF">M513_02001</name>
    <name evidence="2" type="ORF">M514_02001</name>
</gene>
<dbReference type="Proteomes" id="UP000030764">
    <property type="component" value="Unassembled WGS sequence"/>
</dbReference>
<proteinExistence type="predicted"/>
<evidence type="ECO:0000313" key="3">
    <source>
        <dbReference type="Proteomes" id="UP000030764"/>
    </source>
</evidence>
<dbReference type="Proteomes" id="UP000030758">
    <property type="component" value="Unassembled WGS sequence"/>
</dbReference>
<sequence>MRQSIGPPLRTPVALSEVHSCAIHVQTDPKPQKDDATKEYHYDASFTAVSQAGAGFIRGTWEILQDPLCAEAVPRVP</sequence>
<dbReference type="EMBL" id="KL363190">
    <property type="protein sequence ID" value="KFD57116.1"/>
    <property type="molecule type" value="Genomic_DNA"/>
</dbReference>
<evidence type="ECO:0000313" key="1">
    <source>
        <dbReference type="EMBL" id="KFD57116.1"/>
    </source>
</evidence>
<keyword evidence="3" id="KW-1185">Reference proteome</keyword>
<dbReference type="AlphaFoldDB" id="A0A085NJI9"/>
<accession>A0A085NJI9</accession>
<evidence type="ECO:0000313" key="2">
    <source>
        <dbReference type="EMBL" id="KFD69635.1"/>
    </source>
</evidence>
<organism evidence="2">
    <name type="scientific">Trichuris suis</name>
    <name type="common">pig whipworm</name>
    <dbReference type="NCBI Taxonomy" id="68888"/>
    <lineage>
        <taxon>Eukaryota</taxon>
        <taxon>Metazoa</taxon>
        <taxon>Ecdysozoa</taxon>
        <taxon>Nematoda</taxon>
        <taxon>Enoplea</taxon>
        <taxon>Dorylaimia</taxon>
        <taxon>Trichinellida</taxon>
        <taxon>Trichuridae</taxon>
        <taxon>Trichuris</taxon>
    </lineage>
</organism>
<dbReference type="EMBL" id="KL367494">
    <property type="protein sequence ID" value="KFD69635.1"/>
    <property type="molecule type" value="Genomic_DNA"/>
</dbReference>
<protein>
    <submittedName>
        <fullName evidence="2">Uncharacterized protein</fullName>
    </submittedName>
</protein>